<name>A0A2P2N9W1_RHIMU</name>
<accession>A0A2P2N9W1</accession>
<evidence type="ECO:0000313" key="1">
    <source>
        <dbReference type="EMBL" id="MBX39267.1"/>
    </source>
</evidence>
<dbReference type="EMBL" id="GGEC01058783">
    <property type="protein sequence ID" value="MBX39267.1"/>
    <property type="molecule type" value="Transcribed_RNA"/>
</dbReference>
<protein>
    <submittedName>
        <fullName evidence="1">Uncharacterized protein</fullName>
    </submittedName>
</protein>
<reference evidence="1" key="1">
    <citation type="submission" date="2018-02" db="EMBL/GenBank/DDBJ databases">
        <title>Rhizophora mucronata_Transcriptome.</title>
        <authorList>
            <person name="Meera S.P."/>
            <person name="Sreeshan A."/>
            <person name="Augustine A."/>
        </authorList>
    </citation>
    <scope>NUCLEOTIDE SEQUENCE</scope>
    <source>
        <tissue evidence="1">Leaf</tissue>
    </source>
</reference>
<organism evidence="1">
    <name type="scientific">Rhizophora mucronata</name>
    <name type="common">Asiatic mangrove</name>
    <dbReference type="NCBI Taxonomy" id="61149"/>
    <lineage>
        <taxon>Eukaryota</taxon>
        <taxon>Viridiplantae</taxon>
        <taxon>Streptophyta</taxon>
        <taxon>Embryophyta</taxon>
        <taxon>Tracheophyta</taxon>
        <taxon>Spermatophyta</taxon>
        <taxon>Magnoliopsida</taxon>
        <taxon>eudicotyledons</taxon>
        <taxon>Gunneridae</taxon>
        <taxon>Pentapetalae</taxon>
        <taxon>rosids</taxon>
        <taxon>fabids</taxon>
        <taxon>Malpighiales</taxon>
        <taxon>Rhizophoraceae</taxon>
        <taxon>Rhizophora</taxon>
    </lineage>
</organism>
<sequence>MFSNLRMHVCTNLWYGNFALSSRTTPSISLPII</sequence>
<dbReference type="AlphaFoldDB" id="A0A2P2N9W1"/>
<proteinExistence type="predicted"/>